<dbReference type="InterPro" id="IPR011234">
    <property type="entry name" value="Fumarylacetoacetase-like_C"/>
</dbReference>
<accession>A0A5C4M7F9</accession>
<dbReference type="AlphaFoldDB" id="A0A5C4M7F9"/>
<dbReference type="GO" id="GO:0016787">
    <property type="term" value="F:hydrolase activity"/>
    <property type="evidence" value="ECO:0007669"/>
    <property type="project" value="UniProtKB-KW"/>
</dbReference>
<evidence type="ECO:0000313" key="3">
    <source>
        <dbReference type="Proteomes" id="UP000305546"/>
    </source>
</evidence>
<comment type="caution">
    <text evidence="2">The sequence shown here is derived from an EMBL/GenBank/DDBJ whole genome shotgun (WGS) entry which is preliminary data.</text>
</comment>
<organism evidence="2 3">
    <name type="scientific">Amycolatopsis alkalitolerans</name>
    <dbReference type="NCBI Taxonomy" id="2547244"/>
    <lineage>
        <taxon>Bacteria</taxon>
        <taxon>Bacillati</taxon>
        <taxon>Actinomycetota</taxon>
        <taxon>Actinomycetes</taxon>
        <taxon>Pseudonocardiales</taxon>
        <taxon>Pseudonocardiaceae</taxon>
        <taxon>Amycolatopsis</taxon>
    </lineage>
</organism>
<keyword evidence="3" id="KW-1185">Reference proteome</keyword>
<proteinExistence type="predicted"/>
<evidence type="ECO:0000313" key="2">
    <source>
        <dbReference type="EMBL" id="TNC29214.1"/>
    </source>
</evidence>
<feature type="domain" description="Fumarylacetoacetase-like C-terminal" evidence="1">
    <location>
        <begin position="82"/>
        <end position="297"/>
    </location>
</feature>
<dbReference type="Proteomes" id="UP000305546">
    <property type="component" value="Unassembled WGS sequence"/>
</dbReference>
<sequence length="325" mass="35555">MCYTSEAGAPRLGVVIDDEVHDASRLLGGQVIRDVQELLELGDKADRLRDVVSSDRARRASAPVAEPMLMSPVLRPPNIRDHIAFEEHATRNFTRELAPVWYRRPIHYYSNTARLVGHDGPVVTPATERLDYELEIAAVIGREVSDATADDALSAIFGFTIFNDWSARDLQPDEMAYGLGPSKGKDFASSVGPAVVTADELAAHLREGVLHLTCVVRVNGQTWAESNSKNQYHSWTTMIVHASQDSRLLPGDLLASGTVGGCSIGEAIRLGKPAHYLEPGDVVELEVEGIGVLRNTIREPVAPVARRPFRAHELPPMPQPIKHDA</sequence>
<gene>
    <name evidence="2" type="ORF">FG385_03825</name>
</gene>
<dbReference type="OrthoDB" id="2273115at2"/>
<dbReference type="RefSeq" id="WP_139095158.1">
    <property type="nucleotide sequence ID" value="NZ_VDFW01000002.1"/>
</dbReference>
<dbReference type="PANTHER" id="PTHR43211:SF1">
    <property type="entry name" value="BLL6422 PROTEIN"/>
    <property type="match status" value="1"/>
</dbReference>
<dbReference type="Pfam" id="PF01557">
    <property type="entry name" value="FAA_hydrolase"/>
    <property type="match status" value="1"/>
</dbReference>
<dbReference type="SUPFAM" id="SSF56529">
    <property type="entry name" value="FAH"/>
    <property type="match status" value="1"/>
</dbReference>
<dbReference type="PANTHER" id="PTHR43211">
    <property type="entry name" value="FUMARYLACETOACETATE HYDROLASE"/>
    <property type="match status" value="1"/>
</dbReference>
<dbReference type="Gene3D" id="3.90.850.10">
    <property type="entry name" value="Fumarylacetoacetase-like, C-terminal domain"/>
    <property type="match status" value="1"/>
</dbReference>
<dbReference type="EMBL" id="VDFW01000002">
    <property type="protein sequence ID" value="TNC29214.1"/>
    <property type="molecule type" value="Genomic_DNA"/>
</dbReference>
<dbReference type="InterPro" id="IPR036663">
    <property type="entry name" value="Fumarylacetoacetase_C_sf"/>
</dbReference>
<name>A0A5C4M7F9_9PSEU</name>
<evidence type="ECO:0000259" key="1">
    <source>
        <dbReference type="Pfam" id="PF01557"/>
    </source>
</evidence>
<protein>
    <submittedName>
        <fullName evidence="2">Fumarylacetoacetate hydrolase family protein</fullName>
    </submittedName>
</protein>
<keyword evidence="2" id="KW-0378">Hydrolase</keyword>
<reference evidence="2 3" key="1">
    <citation type="submission" date="2019-06" db="EMBL/GenBank/DDBJ databases">
        <title>Amycolatopsis alkalitolerans sp. nov., isolated from Gastrodia elata Blume.</title>
        <authorList>
            <person name="Narsing Rao M.P."/>
            <person name="Li W.J."/>
        </authorList>
    </citation>
    <scope>NUCLEOTIDE SEQUENCE [LARGE SCALE GENOMIC DNA]</scope>
    <source>
        <strain evidence="2 3">SYSUP0005</strain>
    </source>
</reference>